<dbReference type="InterPro" id="IPR044788">
    <property type="entry name" value="X8_dom_prot"/>
</dbReference>
<dbReference type="PANTHER" id="PTHR31044">
    <property type="entry name" value="BETA-1,3 GLUCANASE"/>
    <property type="match status" value="1"/>
</dbReference>
<keyword evidence="2" id="KW-1003">Cell membrane</keyword>
<dbReference type="AlphaFoldDB" id="Q9T0I0"/>
<dbReference type="EMBL" id="AL049656">
    <property type="protein sequence ID" value="CAB41118.1"/>
    <property type="molecule type" value="Genomic_DNA"/>
</dbReference>
<reference key="1">
    <citation type="journal article" date="1999" name="Nature">
        <title>Sequence and analysis of chromosome 4 of the plant Arabidopsis thaliana.</title>
        <authorList>
            <consortium name="EU"/>
            <consortium name="CSHL and WU Arabidopsis Sequencing Project"/>
            <person name="Mayer K."/>
            <person name="Schuller C."/>
            <person name="Wambutt R."/>
            <person name="Murphy G."/>
            <person name="Volckaert G."/>
            <person name="Pohl T."/>
            <person name="Dusterhoft A."/>
            <person name="Stiekema W."/>
            <person name="Entian K.D."/>
            <person name="Terryn N."/>
            <person name="Harris B."/>
            <person name="Ansorge W."/>
            <person name="Brandt P."/>
            <person name="Grivell L."/>
            <person name="Rieger M."/>
            <person name="Weichselgartner M."/>
            <person name="de Simone V."/>
            <person name="Obermaier B."/>
            <person name="Mache R."/>
            <person name="Muller M."/>
            <person name="Kreis M."/>
            <person name="Delseny M."/>
            <person name="Puigdomenech P."/>
            <person name="Watson M."/>
            <person name="Schmidtheini T."/>
            <person name="Reichert B."/>
            <person name="Portatelle D."/>
            <person name="Perez-Alonso M."/>
            <person name="Boutry M."/>
            <person name="Bancroft I."/>
            <person name="Vos P."/>
            <person name="Hoheisel J."/>
            <person name="Zimmermann W."/>
            <person name="Wedler H."/>
            <person name="Ridley P."/>
            <person name="Langham S.A."/>
            <person name="McCullagh B."/>
            <person name="Bilham L."/>
            <person name="Robben J."/>
            <person name="Van der Schueren J."/>
            <person name="Grymonprez B."/>
            <person name="Chuang Y.J."/>
            <person name="Vandenbussche F."/>
            <person name="Braeken M."/>
            <person name="Weltjens I."/>
            <person name="Voet M."/>
            <person name="Bastiaens I."/>
            <person name="Aert R."/>
            <person name="Defoor E."/>
            <person name="Weitzenegger T."/>
            <person name="Bothe G."/>
            <person name="Ramsperger U."/>
            <person name="Hilbert H."/>
            <person name="Braun M."/>
            <person name="Holzer E."/>
            <person name="Brandt A."/>
            <person name="Peters S."/>
            <person name="van Staveren M."/>
            <person name="Dirske W."/>
            <person name="Mooijman P."/>
            <person name="Klein Lankhorst R."/>
            <person name="Rose M."/>
            <person name="Hauf J."/>
            <person name="Kotter P."/>
            <person name="Berneiser S."/>
            <person name="Hempel S."/>
            <person name="Feldpausch M."/>
            <person name="Lamberth S."/>
            <person name="Van den Daele H."/>
            <person name="De Keyser A."/>
            <person name="Buysshaert C."/>
            <person name="Gielen J."/>
            <person name="Villarroel R."/>
            <person name="De Clercq R."/>
            <person name="Van Montagu M."/>
            <person name="Rogers J."/>
            <person name="Cronin A."/>
            <person name="Quail M."/>
            <person name="Bray-Allen S."/>
            <person name="Clark L."/>
            <person name="Doggett J."/>
            <person name="Hall S."/>
            <person name="Kay M."/>
            <person name="Lennard N."/>
            <person name="McLay K."/>
            <person name="Mayes R."/>
            <person name="Pettett A."/>
            <person name="Rajandream M.A."/>
            <person name="Lyne M."/>
            <person name="Benes V."/>
            <person name="Rechmann S."/>
            <person name="Borkova D."/>
            <person name="Blocker H."/>
            <person name="Scharfe M."/>
            <person name="Grimm M."/>
            <person name="Lohnert T.H."/>
            <person name="Dose S."/>
            <person name="de Haan M."/>
            <person name="Maarse A."/>
            <person name="Schafer M."/>
            <person name="Muller-Auer S."/>
            <person name="Gabel C."/>
            <person name="Fuchs M."/>
            <person name="Fartmann B."/>
            <person name="Granderath K."/>
            <person name="Dauner D."/>
            <person name="Herzl A."/>
            <person name="Neumann S."/>
            <person name="Argiriou A."/>
            <person name="Vitale D."/>
            <person name="Liguori R."/>
            <person name="Piravandi E."/>
            <person name="Massenet O."/>
            <person name="Quigley F."/>
            <person name="Clabauld G."/>
            <person name="Mundlein A."/>
            <person name="Felber R."/>
            <person name="Schnabl S."/>
            <person name="Hiller R."/>
            <person name="Schmidt W."/>
            <person name="Lecharny A."/>
            <person name="Aubourg S."/>
            <person name="Chefdor F."/>
            <person name="Cooke R."/>
            <person name="Berger C."/>
            <person name="Montfort A."/>
            <person name="Casacuberta E."/>
            <person name="Gibbons T."/>
            <person name="Weber N."/>
            <person name="Vandenbol M."/>
            <person name="Bargues M."/>
            <person name="Terol J."/>
            <person name="Torres A."/>
            <person name="Perez-Perez A."/>
            <person name="Purnelle B."/>
            <person name="Bent E."/>
            <person name="Johnson S."/>
            <person name="Tacon D."/>
            <person name="Jesse T."/>
            <person name="Heijnen L."/>
            <person name="Schwarz S."/>
            <person name="Scholler P."/>
            <person name="Heber S."/>
            <person name="Francs P."/>
            <person name="Bielke C."/>
            <person name="Frishman D."/>
            <person name="Haase D."/>
            <person name="Lemcke K."/>
            <person name="Mewes H.W."/>
            <person name="Stocker S."/>
            <person name="Zaccaria P."/>
            <person name="Bevan M."/>
            <person name="Wilson R.K."/>
            <person name="de la Bastide M."/>
            <person name="Habermann K."/>
            <person name="Parnell L."/>
            <person name="Dedhia N."/>
            <person name="Gnoj L."/>
            <person name="Schutz K."/>
            <person name="Huang E."/>
            <person name="Spiegel L."/>
            <person name="Sehkon M."/>
            <person name="Murray J."/>
            <person name="Sheet P."/>
            <person name="Cordes M."/>
            <person name="Abu-Threideh J."/>
            <person name="Stoneking T."/>
            <person name="Kalicki J."/>
            <person name="Graves T."/>
            <person name="Harmon G."/>
            <person name="Edwards J."/>
            <person name="Latreille P."/>
            <person name="Courtney L."/>
            <person name="Cloud J."/>
            <person name="Abbott A."/>
            <person name="Scott K."/>
            <person name="Johnson D."/>
            <person name="Minx P."/>
            <person name="Bentley D."/>
            <person name="Fulton B."/>
            <person name="Miller N."/>
            <person name="Greco T."/>
            <person name="Kemp K."/>
            <person name="Kramer J."/>
            <person name="Fulton L."/>
            <person name="Mardis E."/>
            <person name="Dante M."/>
            <person name="Pepin K."/>
            <person name="Hillier L."/>
            <person name="Nelson J."/>
            <person name="Spieth J."/>
            <person name="Ryan E."/>
            <person name="Andrews S."/>
            <person name="Geisel C."/>
            <person name="Layman D."/>
            <person name="Du H."/>
            <person name="Ali J."/>
            <person name="Berghoff A."/>
            <person name="Jones K."/>
            <person name="Drone K."/>
            <person name="Cotton M."/>
            <person name="Joshu C."/>
            <person name="Antonoiu B."/>
            <person name="Zidanic M."/>
            <person name="Strong C."/>
            <person name="Sun H."/>
            <person name="Lamar B."/>
            <person name="Yordan C."/>
            <person name="Ma P."/>
            <person name="Zhong J."/>
            <person name="Preston R."/>
            <person name="Vil D."/>
            <person name="Shekher M."/>
            <person name="Matero A."/>
            <person name="Shah R."/>
            <person name="Swaby I.K."/>
            <person name="O'Shaughnessy A."/>
            <person name="Rodriguez M."/>
            <person name="Hoffmann J."/>
            <person name="Till S."/>
            <person name="Granat S."/>
            <person name="Shohdy N."/>
            <person name="Hasegawa A."/>
            <person name="Hameed A."/>
            <person name="Lodhi M."/>
            <person name="Johnson A."/>
            <person name="Chen E."/>
            <person name="Marra M."/>
            <person name="Martienssen R."/>
            <person name="McCombie W.R."/>
        </authorList>
    </citation>
    <scope>NUCLEOTIDE SEQUENCE [LARGE SCALE GENOMIC DNA]</scope>
    <source>
        <strain>cv. Columbia</strain>
    </source>
</reference>
<evidence type="ECO:0000256" key="5">
    <source>
        <dbReference type="ARBA" id="ARBA00023136"/>
    </source>
</evidence>
<sequence>MKRKEKTKQKQKRVREVRLHTQTLHSHSFLSFLSYHFPMALCLQTLSFLLLLLFRSSAAMWCVARFDVTSQALQAALDYACAAGADCAPIQPNGLCFLPNTVQAHASYAFNSYFQRAAMAPGSCNFAGTSTIAKTDPSMYFTETWLNRIEFCIIHVAYIFSVMDHACIQILCGTNAGGSASTTTVGGTPSTTVGNSPMTTLRPPSGTTTSPFGIGGGGLNPQGTTTTTNTDESGSYIINKSTVSIALFVALLLWFI</sequence>
<dbReference type="PANTHER" id="PTHR31044:SF47">
    <property type="entry name" value="CARBOHYDRATE-BINDING X8 DOMAIN SUPERFAMILY PROTEIN"/>
    <property type="match status" value="1"/>
</dbReference>
<dbReference type="ExpressionAtlas" id="Q9T0I0">
    <property type="expression patterns" value="baseline and differential"/>
</dbReference>
<evidence type="ECO:0000256" key="3">
    <source>
        <dbReference type="ARBA" id="ARBA00022622"/>
    </source>
</evidence>
<protein>
    <submittedName>
        <fullName evidence="12">Uncharacterized protein AT4g13600</fullName>
    </submittedName>
    <submittedName>
        <fullName evidence="11">Uncharacterized protein T6G15.150</fullName>
    </submittedName>
</protein>
<keyword evidence="6" id="KW-1015">Disulfide bond</keyword>
<dbReference type="Pfam" id="PF07983">
    <property type="entry name" value="X8"/>
    <property type="match status" value="1"/>
</dbReference>
<comment type="subcellular location">
    <subcellularLocation>
        <location evidence="1">Cell membrane</location>
        <topology evidence="1">Lipid-anchor</topology>
        <topology evidence="1">GPI-anchor</topology>
    </subcellularLocation>
</comment>
<evidence type="ECO:0000256" key="4">
    <source>
        <dbReference type="ARBA" id="ARBA00022729"/>
    </source>
</evidence>
<dbReference type="InterPro" id="IPR012946">
    <property type="entry name" value="X8"/>
</dbReference>
<keyword evidence="3" id="KW-0336">GPI-anchor</keyword>
<evidence type="ECO:0000256" key="2">
    <source>
        <dbReference type="ARBA" id="ARBA00022475"/>
    </source>
</evidence>
<dbReference type="TCDB" id="1.I.2.1.1">
    <property type="family name" value="the plant plasmodesmata (ppd) family"/>
</dbReference>
<evidence type="ECO:0000259" key="10">
    <source>
        <dbReference type="SMART" id="SM00768"/>
    </source>
</evidence>
<feature type="domain" description="X8" evidence="10">
    <location>
        <begin position="60"/>
        <end position="154"/>
    </location>
</feature>
<evidence type="ECO:0000256" key="8">
    <source>
        <dbReference type="ARBA" id="ARBA00023288"/>
    </source>
</evidence>
<feature type="region of interest" description="Disordered" evidence="9">
    <location>
        <begin position="183"/>
        <end position="227"/>
    </location>
</feature>
<organism evidence="11">
    <name type="scientific">Arabidopsis thaliana</name>
    <name type="common">Mouse-ear cress</name>
    <dbReference type="NCBI Taxonomy" id="3702"/>
    <lineage>
        <taxon>Eukaryota</taxon>
        <taxon>Viridiplantae</taxon>
        <taxon>Streptophyta</taxon>
        <taxon>Embryophyta</taxon>
        <taxon>Tracheophyta</taxon>
        <taxon>Spermatophyta</taxon>
        <taxon>Magnoliopsida</taxon>
        <taxon>eudicotyledons</taxon>
        <taxon>Gunneridae</taxon>
        <taxon>Pentapetalae</taxon>
        <taxon>rosids</taxon>
        <taxon>malvids</taxon>
        <taxon>Brassicales</taxon>
        <taxon>Brassicaceae</taxon>
        <taxon>Camelineae</taxon>
        <taxon>Arabidopsis</taxon>
    </lineage>
</organism>
<evidence type="ECO:0000313" key="12">
    <source>
        <dbReference type="EMBL" id="CAB78402.1"/>
    </source>
</evidence>
<accession>Q9T0I0</accession>
<reference evidence="11" key="2">
    <citation type="submission" date="1999-04" db="EMBL/GenBank/DDBJ databases">
        <authorList>
            <person name="EU Arabidopsis sequencing project"/>
        </authorList>
    </citation>
    <scope>NUCLEOTIDE SEQUENCE</scope>
</reference>
<feature type="compositionally biased region" description="Low complexity" evidence="9">
    <location>
        <begin position="183"/>
        <end position="197"/>
    </location>
</feature>
<evidence type="ECO:0000256" key="6">
    <source>
        <dbReference type="ARBA" id="ARBA00023157"/>
    </source>
</evidence>
<dbReference type="EMBL" id="AL161536">
    <property type="protein sequence ID" value="CAB78402.1"/>
    <property type="molecule type" value="Genomic_DNA"/>
</dbReference>
<evidence type="ECO:0000256" key="9">
    <source>
        <dbReference type="SAM" id="MobiDB-lite"/>
    </source>
</evidence>
<keyword evidence="5" id="KW-0472">Membrane</keyword>
<dbReference type="CAZy" id="CBM43">
    <property type="family name" value="Carbohydrate-Binding Module Family 43"/>
</dbReference>
<evidence type="ECO:0000313" key="11">
    <source>
        <dbReference type="EMBL" id="CAB41118.1"/>
    </source>
</evidence>
<dbReference type="SMART" id="SM00768">
    <property type="entry name" value="X8"/>
    <property type="match status" value="1"/>
</dbReference>
<dbReference type="FunFam" id="1.20.58.1040:FF:000001">
    <property type="entry name" value="Glucan endo-1,3-beta-glucosidase 4"/>
    <property type="match status" value="1"/>
</dbReference>
<dbReference type="GO" id="GO:0098552">
    <property type="term" value="C:side of membrane"/>
    <property type="evidence" value="ECO:0007669"/>
    <property type="project" value="UniProtKB-KW"/>
</dbReference>
<keyword evidence="4" id="KW-0732">Signal</keyword>
<reference evidence="11" key="3">
    <citation type="submission" date="1999-04" db="EMBL/GenBank/DDBJ databases">
        <authorList>
            <person name="Bevan M."/>
            <person name="Murphy G."/>
            <person name="Ridley P."/>
            <person name="Hudson S."/>
            <person name="Bancroft I."/>
            <person name="Mewes H.W."/>
            <person name="Mayer K.F.X."/>
            <person name="Schueller C."/>
        </authorList>
    </citation>
    <scope>NUCLEOTIDE SEQUENCE</scope>
</reference>
<proteinExistence type="predicted"/>
<evidence type="ECO:0000256" key="7">
    <source>
        <dbReference type="ARBA" id="ARBA00023180"/>
    </source>
</evidence>
<dbReference type="PIR" id="T06662">
    <property type="entry name" value="T06662"/>
</dbReference>
<gene>
    <name evidence="11" type="primary">T6G15.150</name>
    <name evidence="12" type="ordered locus">At4g13600</name>
</gene>
<dbReference type="GO" id="GO:0005886">
    <property type="term" value="C:plasma membrane"/>
    <property type="evidence" value="ECO:0007669"/>
    <property type="project" value="UniProtKB-SubCell"/>
</dbReference>
<dbReference type="GO" id="GO:0009506">
    <property type="term" value="C:plasmodesma"/>
    <property type="evidence" value="ECO:0007669"/>
    <property type="project" value="UniProtKB-ARBA"/>
</dbReference>
<evidence type="ECO:0000256" key="1">
    <source>
        <dbReference type="ARBA" id="ARBA00004609"/>
    </source>
</evidence>
<keyword evidence="8" id="KW-0449">Lipoprotein</keyword>
<dbReference type="Gene3D" id="1.20.58.1040">
    <property type="match status" value="1"/>
</dbReference>
<keyword evidence="7" id="KW-0325">Glycoprotein</keyword>
<name>Q9T0I0_ARATH</name>